<dbReference type="InterPro" id="IPR003961">
    <property type="entry name" value="FN3_dom"/>
</dbReference>
<dbReference type="AlphaFoldDB" id="A0A7X2H164"/>
<dbReference type="SMART" id="SM00060">
    <property type="entry name" value="FN3"/>
    <property type="match status" value="1"/>
</dbReference>
<protein>
    <recommendedName>
        <fullName evidence="5">S-layer homology domain-containing protein</fullName>
    </recommendedName>
</protein>
<dbReference type="PROSITE" id="PS51272">
    <property type="entry name" value="SLH"/>
    <property type="match status" value="3"/>
</dbReference>
<dbReference type="InterPro" id="IPR013783">
    <property type="entry name" value="Ig-like_fold"/>
</dbReference>
<dbReference type="PROSITE" id="PS50853">
    <property type="entry name" value="FN3"/>
    <property type="match status" value="1"/>
</dbReference>
<evidence type="ECO:0000313" key="3">
    <source>
        <dbReference type="EMBL" id="MRN51649.1"/>
    </source>
</evidence>
<dbReference type="SUPFAM" id="SSF49265">
    <property type="entry name" value="Fibronectin type III"/>
    <property type="match status" value="1"/>
</dbReference>
<evidence type="ECO:0008006" key="5">
    <source>
        <dbReference type="Google" id="ProtNLM"/>
    </source>
</evidence>
<sequence length="855" mass="92700">MRKISASLAVLMLLVLCAPVLTYAASILKVYYNATTGDISGVIYSDNKNISLSMDQDGENHQVPSAMLGEVYHSNSANVYWAKVNGKIDAGLKPDNATVIAGDTRSFAASVADNVYSFENGVVAPYWVRQDTYLSSQPTGEMGLQWRSPFDFGFSHYNLYENGQLISSPKDPYYWIFNLPFHSMQNFEVSVVDILNHESARSSFGAIRVPGLVAEGEVLFNGKGQGSSLQPNEGLIAFRPSSQPLDNKSGFDIQLTLPEAPTYEFSSVPFLFDGAEIEASDFELVDDSGRIIHIDRFIYLGDTLQFEFDSLLNAESKYTLKLSSTASGKEIHVPNVNTRLAHVYFYLKSSGDTDNYSFEYSPRNIVFGTFPDKPTGLTVTAGDGTFNLNWDANKEADLAGYLVWLDGKLLTELPIQKTTFFIDGLLNGKKYHVNVAAVNKNGGRSYQAYLFPIPQALTQSGGGGGGSGGTGLGMTDTVVTTPAVTMVDQTGTEKTLDIVLKSDSGKVTVSVGSDIKQLLLPALSSAINKDNMLVVTKDNFSLQIPGQVLEQLKASVQADQLKNARISVAFNPLTSEDIAKEMDKAAGKSASTTITSAGAAFDISLSLLAADGKETKLAQFNLPVTLKLKVNGDSNLSLTGIYYLNDQGELQYIGGKLDNGYLTTEISHFSKYAVLQYSKTFSDVPATHWALGAIQSLVAQQVVTGTSDLTFSPDKNVTRAEFAAFIARKLNLEASSTSRFSDVVATKWYADEVAAVAEAGIVTGTSESIFAPELTISRQEMVAMLMKAYNYKNKQPLSVLEEDHPFADATSISEWAKAYASSAHQLGWIQGRSGNKFEPLQSATRAEAVQLISKL</sequence>
<dbReference type="InterPro" id="IPR051465">
    <property type="entry name" value="Cell_Envelope_Struct_Comp"/>
</dbReference>
<dbReference type="RefSeq" id="WP_154116380.1">
    <property type="nucleotide sequence ID" value="NZ_WJXB01000001.1"/>
</dbReference>
<dbReference type="CDD" id="cd00063">
    <property type="entry name" value="FN3"/>
    <property type="match status" value="1"/>
</dbReference>
<feature type="domain" description="SLH" evidence="2">
    <location>
        <begin position="677"/>
        <end position="740"/>
    </location>
</feature>
<dbReference type="Pfam" id="PF00395">
    <property type="entry name" value="SLH"/>
    <property type="match status" value="3"/>
</dbReference>
<feature type="domain" description="SLH" evidence="2">
    <location>
        <begin position="741"/>
        <end position="799"/>
    </location>
</feature>
<dbReference type="EMBL" id="WJXB01000001">
    <property type="protein sequence ID" value="MRN51649.1"/>
    <property type="molecule type" value="Genomic_DNA"/>
</dbReference>
<accession>A0A7X2H164</accession>
<keyword evidence="4" id="KW-1185">Reference proteome</keyword>
<evidence type="ECO:0000259" key="1">
    <source>
        <dbReference type="PROSITE" id="PS50853"/>
    </source>
</evidence>
<name>A0A7X2H164_9BACL</name>
<proteinExistence type="predicted"/>
<dbReference type="Gene3D" id="2.60.40.10">
    <property type="entry name" value="Immunoglobulins"/>
    <property type="match status" value="1"/>
</dbReference>
<dbReference type="PANTHER" id="PTHR43308">
    <property type="entry name" value="OUTER MEMBRANE PROTEIN ALPHA-RELATED"/>
    <property type="match status" value="1"/>
</dbReference>
<dbReference type="InterPro" id="IPR001119">
    <property type="entry name" value="SLH_dom"/>
</dbReference>
<reference evidence="3 4" key="1">
    <citation type="submission" date="2019-11" db="EMBL/GenBank/DDBJ databases">
        <title>Paenibacillus monticola sp. nov., a novel PGPR strain isolated from mountain sample in China.</title>
        <authorList>
            <person name="Zhao Q."/>
            <person name="Li H.-P."/>
            <person name="Zhang J.-L."/>
        </authorList>
    </citation>
    <scope>NUCLEOTIDE SEQUENCE [LARGE SCALE GENOMIC DNA]</scope>
    <source>
        <strain evidence="3 4">LC-T2</strain>
    </source>
</reference>
<dbReference type="Pfam" id="PF00041">
    <property type="entry name" value="fn3"/>
    <property type="match status" value="1"/>
</dbReference>
<dbReference type="PANTHER" id="PTHR43308:SF5">
    <property type="entry name" value="S-LAYER PROTEIN _ PEPTIDOGLYCAN ENDO-BETA-N-ACETYLGLUCOSAMINIDASE"/>
    <property type="match status" value="1"/>
</dbReference>
<dbReference type="Proteomes" id="UP000463051">
    <property type="component" value="Unassembled WGS sequence"/>
</dbReference>
<comment type="caution">
    <text evidence="3">The sequence shown here is derived from an EMBL/GenBank/DDBJ whole genome shotgun (WGS) entry which is preliminary data.</text>
</comment>
<feature type="domain" description="Fibronectin type-III" evidence="1">
    <location>
        <begin position="370"/>
        <end position="456"/>
    </location>
</feature>
<feature type="domain" description="SLH" evidence="2">
    <location>
        <begin position="803"/>
        <end position="855"/>
    </location>
</feature>
<evidence type="ECO:0000313" key="4">
    <source>
        <dbReference type="Proteomes" id="UP000463051"/>
    </source>
</evidence>
<evidence type="ECO:0000259" key="2">
    <source>
        <dbReference type="PROSITE" id="PS51272"/>
    </source>
</evidence>
<dbReference type="InterPro" id="IPR036116">
    <property type="entry name" value="FN3_sf"/>
</dbReference>
<organism evidence="3 4">
    <name type="scientific">Paenibacillus monticola</name>
    <dbReference type="NCBI Taxonomy" id="2666075"/>
    <lineage>
        <taxon>Bacteria</taxon>
        <taxon>Bacillati</taxon>
        <taxon>Bacillota</taxon>
        <taxon>Bacilli</taxon>
        <taxon>Bacillales</taxon>
        <taxon>Paenibacillaceae</taxon>
        <taxon>Paenibacillus</taxon>
    </lineage>
</organism>
<gene>
    <name evidence="3" type="ORF">GJB61_01320</name>
</gene>